<feature type="domain" description="Retrotransposon gag" evidence="5">
    <location>
        <begin position="70"/>
        <end position="153"/>
    </location>
</feature>
<evidence type="ECO:0000313" key="6">
    <source>
        <dbReference type="Proteomes" id="UP000818029"/>
    </source>
</evidence>
<dbReference type="Pfam" id="PF08284">
    <property type="entry name" value="RVP_2"/>
    <property type="match status" value="1"/>
</dbReference>
<evidence type="ECO:0000256" key="3">
    <source>
        <dbReference type="ARBA" id="ARBA00022722"/>
    </source>
</evidence>
<keyword evidence="2" id="KW-0548">Nucleotidyltransferase</keyword>
<dbReference type="GO" id="GO:0004519">
    <property type="term" value="F:endonuclease activity"/>
    <property type="evidence" value="ECO:0007669"/>
    <property type="project" value="UniProtKB-KW"/>
</dbReference>
<sequence length="416" mass="47384">MSPATKTGSHDHIAGDDALSQAMLRILERVTGPNTGSRGRGSVTERLRPNGDELFKGVTGVAPNVANILWWLPVKEGTQAERLTWDLYKSAFQGKYMGASYIDARRHEFLNVMQGYRSMAEYEAKFLKLSRYAPGMVATEDENCVHFEDGLRDSLRVLIVPQRECDFPALVVKAKIAEERTTRAYLRCGSTEYRIREYPLRADQMRAPGSDSACGLRVLILHSRRGLYRDVSLEVQGTVFLADLIELLFGEFSLILGMDWLVKHRMSLDCATKRVVLRTDEDNKLVQKGYEAFLAYISVSDSGDSLVKDIRMTKNEHDEHLRVVLQVLREKQLYTKFSKCKFWLREVTFWGHVVFAEGIQVDPRKIEAVSNWKQPKNMSETHSFLGLAGYYRRFVEGFSLIAAPLTKLLRKGVPFV</sequence>
<dbReference type="PANTHER" id="PTHR37984:SF5">
    <property type="entry name" value="PROTEIN NYNRIN-LIKE"/>
    <property type="match status" value="1"/>
</dbReference>
<dbReference type="STRING" id="3635.A0A1U8PA65"/>
<keyword evidence="3" id="KW-0540">Nuclease</keyword>
<dbReference type="SUPFAM" id="SSF56672">
    <property type="entry name" value="DNA/RNA polymerases"/>
    <property type="match status" value="1"/>
</dbReference>
<proteinExistence type="predicted"/>
<dbReference type="InterPro" id="IPR050951">
    <property type="entry name" value="Retrovirus_Pol_polyprotein"/>
</dbReference>
<dbReference type="KEGG" id="ghi:107955908"/>
<dbReference type="GO" id="GO:0016779">
    <property type="term" value="F:nucleotidyltransferase activity"/>
    <property type="evidence" value="ECO:0007669"/>
    <property type="project" value="UniProtKB-KW"/>
</dbReference>
<dbReference type="Proteomes" id="UP000818029">
    <property type="component" value="Chromosome A11"/>
</dbReference>
<dbReference type="OrthoDB" id="2272416at2759"/>
<dbReference type="PANTHER" id="PTHR37984">
    <property type="entry name" value="PROTEIN CBG26694"/>
    <property type="match status" value="1"/>
</dbReference>
<dbReference type="RefSeq" id="XP_016747183.1">
    <property type="nucleotide sequence ID" value="XM_016891694.1"/>
</dbReference>
<evidence type="ECO:0000313" key="7">
    <source>
        <dbReference type="RefSeq" id="XP_016747183.1"/>
    </source>
</evidence>
<dbReference type="PaxDb" id="3635-A0A1U8PA65"/>
<gene>
    <name evidence="7" type="primary">LOC107955908</name>
</gene>
<dbReference type="AlphaFoldDB" id="A0A1U8PA65"/>
<evidence type="ECO:0000256" key="1">
    <source>
        <dbReference type="ARBA" id="ARBA00022679"/>
    </source>
</evidence>
<evidence type="ECO:0000256" key="4">
    <source>
        <dbReference type="ARBA" id="ARBA00022759"/>
    </source>
</evidence>
<keyword evidence="6" id="KW-1185">Reference proteome</keyword>
<name>A0A1U8PA65_GOSHI</name>
<dbReference type="InterPro" id="IPR005162">
    <property type="entry name" value="Retrotrans_gag_dom"/>
</dbReference>
<dbReference type="InterPro" id="IPR043502">
    <property type="entry name" value="DNA/RNA_pol_sf"/>
</dbReference>
<protein>
    <recommendedName>
        <fullName evidence="5">Retrotransposon gag domain-containing protein</fullName>
    </recommendedName>
</protein>
<keyword evidence="1" id="KW-0808">Transferase</keyword>
<dbReference type="InterPro" id="IPR021109">
    <property type="entry name" value="Peptidase_aspartic_dom_sf"/>
</dbReference>
<dbReference type="GeneID" id="107955908"/>
<reference evidence="6" key="1">
    <citation type="journal article" date="2020" name="Nat. Genet.">
        <title>Genomic diversifications of five Gossypium allopolyploid species and their impact on cotton improvement.</title>
        <authorList>
            <person name="Chen Z.J."/>
            <person name="Sreedasyam A."/>
            <person name="Ando A."/>
            <person name="Song Q."/>
            <person name="De Santiago L.M."/>
            <person name="Hulse-Kemp A.M."/>
            <person name="Ding M."/>
            <person name="Ye W."/>
            <person name="Kirkbride R.C."/>
            <person name="Jenkins J."/>
            <person name="Plott C."/>
            <person name="Lovell J."/>
            <person name="Lin Y.M."/>
            <person name="Vaughn R."/>
            <person name="Liu B."/>
            <person name="Simpson S."/>
            <person name="Scheffler B.E."/>
            <person name="Wen L."/>
            <person name="Saski C.A."/>
            <person name="Grover C.E."/>
            <person name="Hu G."/>
            <person name="Conover J.L."/>
            <person name="Carlson J.W."/>
            <person name="Shu S."/>
            <person name="Boston L.B."/>
            <person name="Williams M."/>
            <person name="Peterson D.G."/>
            <person name="McGee K."/>
            <person name="Jones D.C."/>
            <person name="Wendel J.F."/>
            <person name="Stelly D.M."/>
            <person name="Grimwood J."/>
            <person name="Schmutz J."/>
        </authorList>
    </citation>
    <scope>NUCLEOTIDE SEQUENCE [LARGE SCALE GENOMIC DNA]</scope>
    <source>
        <strain evidence="6">cv. TM-1</strain>
    </source>
</reference>
<evidence type="ECO:0000256" key="2">
    <source>
        <dbReference type="ARBA" id="ARBA00022695"/>
    </source>
</evidence>
<dbReference type="Gene3D" id="3.30.70.270">
    <property type="match status" value="2"/>
</dbReference>
<keyword evidence="4" id="KW-0255">Endonuclease</keyword>
<dbReference type="InterPro" id="IPR043128">
    <property type="entry name" value="Rev_trsase/Diguanyl_cyclase"/>
</dbReference>
<accession>A0A1U8PA65</accession>
<keyword evidence="4" id="KW-0378">Hydrolase</keyword>
<organism evidence="6 7">
    <name type="scientific">Gossypium hirsutum</name>
    <name type="common">Upland cotton</name>
    <name type="synonym">Gossypium mexicanum</name>
    <dbReference type="NCBI Taxonomy" id="3635"/>
    <lineage>
        <taxon>Eukaryota</taxon>
        <taxon>Viridiplantae</taxon>
        <taxon>Streptophyta</taxon>
        <taxon>Embryophyta</taxon>
        <taxon>Tracheophyta</taxon>
        <taxon>Spermatophyta</taxon>
        <taxon>Magnoliopsida</taxon>
        <taxon>eudicotyledons</taxon>
        <taxon>Gunneridae</taxon>
        <taxon>Pentapetalae</taxon>
        <taxon>rosids</taxon>
        <taxon>malvids</taxon>
        <taxon>Malvales</taxon>
        <taxon>Malvaceae</taxon>
        <taxon>Malvoideae</taxon>
        <taxon>Gossypium</taxon>
    </lineage>
</organism>
<dbReference type="Pfam" id="PF03732">
    <property type="entry name" value="Retrotrans_gag"/>
    <property type="match status" value="1"/>
</dbReference>
<dbReference type="Gene3D" id="2.40.70.10">
    <property type="entry name" value="Acid Proteases"/>
    <property type="match status" value="1"/>
</dbReference>
<reference evidence="7" key="2">
    <citation type="submission" date="2025-08" db="UniProtKB">
        <authorList>
            <consortium name="RefSeq"/>
        </authorList>
    </citation>
    <scope>IDENTIFICATION</scope>
</reference>
<evidence type="ECO:0000259" key="5">
    <source>
        <dbReference type="Pfam" id="PF03732"/>
    </source>
</evidence>